<protein>
    <submittedName>
        <fullName evidence="10">Uncharacterized protein</fullName>
    </submittedName>
</protein>
<dbReference type="PROSITE" id="PS00943">
    <property type="entry name" value="UBIA"/>
    <property type="match status" value="1"/>
</dbReference>
<feature type="transmembrane region" description="Helical" evidence="9">
    <location>
        <begin position="260"/>
        <end position="279"/>
    </location>
</feature>
<evidence type="ECO:0000313" key="11">
    <source>
        <dbReference type="Proteomes" id="UP000664169"/>
    </source>
</evidence>
<organism evidence="10 11">
    <name type="scientific">Gomphillus americanus</name>
    <dbReference type="NCBI Taxonomy" id="1940652"/>
    <lineage>
        <taxon>Eukaryota</taxon>
        <taxon>Fungi</taxon>
        <taxon>Dikarya</taxon>
        <taxon>Ascomycota</taxon>
        <taxon>Pezizomycotina</taxon>
        <taxon>Lecanoromycetes</taxon>
        <taxon>OSLEUM clade</taxon>
        <taxon>Ostropomycetidae</taxon>
        <taxon>Ostropales</taxon>
        <taxon>Graphidaceae</taxon>
        <taxon>Gomphilloideae</taxon>
        <taxon>Gomphillus</taxon>
    </lineage>
</organism>
<evidence type="ECO:0000256" key="7">
    <source>
        <dbReference type="ARBA" id="ARBA00022989"/>
    </source>
</evidence>
<keyword evidence="11" id="KW-1185">Reference proteome</keyword>
<comment type="cofactor">
    <cofactor evidence="1">
        <name>Mg(2+)</name>
        <dbReference type="ChEBI" id="CHEBI:18420"/>
    </cofactor>
</comment>
<dbReference type="EMBL" id="CAJPDQ010000017">
    <property type="protein sequence ID" value="CAF9922104.1"/>
    <property type="molecule type" value="Genomic_DNA"/>
</dbReference>
<dbReference type="UniPathway" id="UPA00213"/>
<dbReference type="FunFam" id="1.20.120.1780:FF:000001">
    <property type="entry name" value="4-hydroxybenzoate octaprenyltransferase"/>
    <property type="match status" value="1"/>
</dbReference>
<feature type="transmembrane region" description="Helical" evidence="9">
    <location>
        <begin position="122"/>
        <end position="141"/>
    </location>
</feature>
<evidence type="ECO:0000256" key="2">
    <source>
        <dbReference type="ARBA" id="ARBA00004141"/>
    </source>
</evidence>
<feature type="transmembrane region" description="Helical" evidence="9">
    <location>
        <begin position="41"/>
        <end position="61"/>
    </location>
</feature>
<feature type="transmembrane region" description="Helical" evidence="9">
    <location>
        <begin position="211"/>
        <end position="228"/>
    </location>
</feature>
<accession>A0A8H3IQC6</accession>
<gene>
    <name evidence="10" type="ORF">GOMPHAMPRED_002494</name>
</gene>
<dbReference type="AlphaFoldDB" id="A0A8H3IQC6"/>
<keyword evidence="7 9" id="KW-1133">Transmembrane helix</keyword>
<comment type="caution">
    <text evidence="10">The sequence shown here is derived from an EMBL/GenBank/DDBJ whole genome shotgun (WGS) entry which is preliminary data.</text>
</comment>
<evidence type="ECO:0000256" key="4">
    <source>
        <dbReference type="ARBA" id="ARBA00005985"/>
    </source>
</evidence>
<dbReference type="Gene3D" id="1.10.357.140">
    <property type="entry name" value="UbiA prenyltransferase"/>
    <property type="match status" value="1"/>
</dbReference>
<dbReference type="InterPro" id="IPR044878">
    <property type="entry name" value="UbiA_sf"/>
</dbReference>
<dbReference type="GO" id="GO:0016114">
    <property type="term" value="P:terpenoid biosynthetic process"/>
    <property type="evidence" value="ECO:0007669"/>
    <property type="project" value="UniProtKB-UniPathway"/>
</dbReference>
<dbReference type="PANTHER" id="PTHR11048">
    <property type="entry name" value="PRENYLTRANSFERASES"/>
    <property type="match status" value="1"/>
</dbReference>
<evidence type="ECO:0000256" key="3">
    <source>
        <dbReference type="ARBA" id="ARBA00004721"/>
    </source>
</evidence>
<keyword evidence="6 9" id="KW-0812">Transmembrane</keyword>
<keyword evidence="8 9" id="KW-0472">Membrane</keyword>
<evidence type="ECO:0000256" key="9">
    <source>
        <dbReference type="SAM" id="Phobius"/>
    </source>
</evidence>
<dbReference type="CDD" id="cd13959">
    <property type="entry name" value="PT_UbiA_COQ2"/>
    <property type="match status" value="1"/>
</dbReference>
<evidence type="ECO:0000313" key="10">
    <source>
        <dbReference type="EMBL" id="CAF9922104.1"/>
    </source>
</evidence>
<dbReference type="Pfam" id="PF01040">
    <property type="entry name" value="UbiA"/>
    <property type="match status" value="1"/>
</dbReference>
<feature type="transmembrane region" description="Helical" evidence="9">
    <location>
        <begin position="174"/>
        <end position="191"/>
    </location>
</feature>
<evidence type="ECO:0000256" key="5">
    <source>
        <dbReference type="ARBA" id="ARBA00022679"/>
    </source>
</evidence>
<dbReference type="Gene3D" id="1.20.120.1780">
    <property type="entry name" value="UbiA prenyltransferase"/>
    <property type="match status" value="1"/>
</dbReference>
<comment type="subcellular location">
    <subcellularLocation>
        <location evidence="2">Membrane</location>
        <topology evidence="2">Multi-pass membrane protein</topology>
    </subcellularLocation>
</comment>
<feature type="transmembrane region" description="Helical" evidence="9">
    <location>
        <begin position="285"/>
        <end position="308"/>
    </location>
</feature>
<reference evidence="10" key="1">
    <citation type="submission" date="2021-03" db="EMBL/GenBank/DDBJ databases">
        <authorList>
            <person name="Tagirdzhanova G."/>
        </authorList>
    </citation>
    <scope>NUCLEOTIDE SEQUENCE</scope>
</reference>
<name>A0A8H3IQC6_9LECA</name>
<evidence type="ECO:0000256" key="8">
    <source>
        <dbReference type="ARBA" id="ARBA00023136"/>
    </source>
</evidence>
<proteinExistence type="inferred from homology"/>
<dbReference type="GO" id="GO:0006744">
    <property type="term" value="P:ubiquinone biosynthetic process"/>
    <property type="evidence" value="ECO:0007669"/>
    <property type="project" value="TreeGrafter"/>
</dbReference>
<dbReference type="GO" id="GO:0008412">
    <property type="term" value="F:4-hydroxybenzoate polyprenyltransferase activity"/>
    <property type="evidence" value="ECO:0007669"/>
    <property type="project" value="TreeGrafter"/>
</dbReference>
<keyword evidence="5" id="KW-0808">Transferase</keyword>
<dbReference type="GO" id="GO:0005743">
    <property type="term" value="C:mitochondrial inner membrane"/>
    <property type="evidence" value="ECO:0007669"/>
    <property type="project" value="TreeGrafter"/>
</dbReference>
<dbReference type="InterPro" id="IPR000537">
    <property type="entry name" value="UbiA_prenyltransferase"/>
</dbReference>
<comment type="similarity">
    <text evidence="4">Belongs to the UbiA prenyltransferase family.</text>
</comment>
<dbReference type="Proteomes" id="UP000664169">
    <property type="component" value="Unassembled WGS sequence"/>
</dbReference>
<dbReference type="OrthoDB" id="18170at2759"/>
<sequence>MSTKKVTVGFKEKIPRNPPVASPASPTLQDFLELARLWKPAGTIAFHIPLIVGALAAVVFVQSPSLHWSASKLLTLNTYLFLSSFFQRCAACVWNDAADYEFDRQVARTRNRPVARGSISPAIARVYVVALTITWAAITIGPSPSEALLWTLLPNFTFHLAYPYMKRITYYPQVFLGFTFSLNVLTGYAMICDNFTAGLQRNTVFGDRNVQVTLALLMLAEMVFTLFYDTIYAYQDLEDDEKAGVGSPALVLGVDHGKVALAWVAVAELGFLVAAGYSLNACTLYYLLTCGGSAVLAALSLALCNLRAPESCSLWFKRCLYWGLISHTAGFVAECIVTGKA</sequence>
<dbReference type="InterPro" id="IPR030470">
    <property type="entry name" value="UbiA_prenylTrfase_CS"/>
</dbReference>
<evidence type="ECO:0000256" key="6">
    <source>
        <dbReference type="ARBA" id="ARBA00022692"/>
    </source>
</evidence>
<comment type="pathway">
    <text evidence="3">Secondary metabolite biosynthesis; terpenoid biosynthesis.</text>
</comment>
<evidence type="ECO:0000256" key="1">
    <source>
        <dbReference type="ARBA" id="ARBA00001946"/>
    </source>
</evidence>
<dbReference type="InterPro" id="IPR039653">
    <property type="entry name" value="Prenyltransferase"/>
</dbReference>
<dbReference type="PANTHER" id="PTHR11048:SF28">
    <property type="entry name" value="4-HYDROXYBENZOATE POLYPRENYLTRANSFERASE, MITOCHONDRIAL"/>
    <property type="match status" value="1"/>
</dbReference>